<evidence type="ECO:0000256" key="2">
    <source>
        <dbReference type="ARBA" id="ARBA00011743"/>
    </source>
</evidence>
<gene>
    <name evidence="9" type="primary">trpg</name>
</gene>
<comment type="subunit">
    <text evidence="2">Tetramer of two components I and two components II.</text>
</comment>
<protein>
    <recommendedName>
        <fullName evidence="4">Anthranilate synthase component 2</fullName>
        <ecNumber evidence="3">4.1.3.27</ecNumber>
    </recommendedName>
    <alternativeName>
        <fullName evidence="7">Anthranilate synthase, glutamine amidotransferase component</fullName>
    </alternativeName>
</protein>
<keyword evidence="5" id="KW-0028">Amino-acid biosynthesis</keyword>
<geneLocation type="plastid" evidence="9"/>
<dbReference type="GO" id="GO:0005829">
    <property type="term" value="C:cytosol"/>
    <property type="evidence" value="ECO:0007669"/>
    <property type="project" value="TreeGrafter"/>
</dbReference>
<dbReference type="PANTHER" id="PTHR43418:SF4">
    <property type="entry name" value="MULTIFUNCTIONAL TRYPTOPHAN BIOSYNTHESIS PROTEIN"/>
    <property type="match status" value="1"/>
</dbReference>
<dbReference type="PRINTS" id="PR00097">
    <property type="entry name" value="ANTSNTHASEII"/>
</dbReference>
<proteinExistence type="predicted"/>
<accession>A0A4D6WRA0</accession>
<reference evidence="9" key="2">
    <citation type="submission" date="2019-04" db="EMBL/GenBank/DDBJ databases">
        <authorList>
            <person name="Pasella M."/>
        </authorList>
    </citation>
    <scope>NUCLEOTIDE SEQUENCE</scope>
    <source>
        <strain evidence="9">VRM320</strain>
    </source>
</reference>
<dbReference type="InterPro" id="IPR050472">
    <property type="entry name" value="Anth_synth/Amidotransfase"/>
</dbReference>
<dbReference type="InterPro" id="IPR029062">
    <property type="entry name" value="Class_I_gatase-like"/>
</dbReference>
<organism evidence="9">
    <name type="scientific">Dicranema revolutum</name>
    <dbReference type="NCBI Taxonomy" id="239144"/>
    <lineage>
        <taxon>Eukaryota</taxon>
        <taxon>Rhodophyta</taxon>
        <taxon>Florideophyceae</taxon>
        <taxon>Rhodymeniophycidae</taxon>
        <taxon>Gigartinales</taxon>
        <taxon>Dicranemataceae</taxon>
        <taxon>Dicranema</taxon>
    </lineage>
</organism>
<evidence type="ECO:0000259" key="8">
    <source>
        <dbReference type="Pfam" id="PF00117"/>
    </source>
</evidence>
<dbReference type="NCBIfam" id="TIGR00566">
    <property type="entry name" value="trpG_papA"/>
    <property type="match status" value="1"/>
</dbReference>
<dbReference type="PANTHER" id="PTHR43418">
    <property type="entry name" value="MULTIFUNCTIONAL TRYPTOPHAN BIOSYNTHESIS PROTEIN-RELATED"/>
    <property type="match status" value="1"/>
</dbReference>
<keyword evidence="5" id="KW-0822">Tryptophan biosynthesis</keyword>
<dbReference type="GO" id="GO:0000162">
    <property type="term" value="P:L-tryptophan biosynthetic process"/>
    <property type="evidence" value="ECO:0007669"/>
    <property type="project" value="UniProtKB-KW"/>
</dbReference>
<keyword evidence="6" id="KW-0315">Glutamine amidotransferase</keyword>
<dbReference type="EMBL" id="MK814651">
    <property type="protein sequence ID" value="QCI06179.1"/>
    <property type="molecule type" value="Genomic_DNA"/>
</dbReference>
<dbReference type="Pfam" id="PF00117">
    <property type="entry name" value="GATase"/>
    <property type="match status" value="1"/>
</dbReference>
<evidence type="ECO:0000256" key="4">
    <source>
        <dbReference type="ARBA" id="ARBA00020654"/>
    </source>
</evidence>
<evidence type="ECO:0000256" key="7">
    <source>
        <dbReference type="ARBA" id="ARBA00082672"/>
    </source>
</evidence>
<dbReference type="PRINTS" id="PR00099">
    <property type="entry name" value="CPSGATASE"/>
</dbReference>
<dbReference type="PRINTS" id="PR00096">
    <property type="entry name" value="GATASE"/>
</dbReference>
<evidence type="ECO:0000256" key="1">
    <source>
        <dbReference type="ARBA" id="ARBA00004873"/>
    </source>
</evidence>
<dbReference type="GO" id="GO:0004049">
    <property type="term" value="F:anthranilate synthase activity"/>
    <property type="evidence" value="ECO:0007669"/>
    <property type="project" value="UniProtKB-EC"/>
</dbReference>
<dbReference type="SUPFAM" id="SSF52317">
    <property type="entry name" value="Class I glutamine amidotransferase-like"/>
    <property type="match status" value="1"/>
</dbReference>
<evidence type="ECO:0000256" key="6">
    <source>
        <dbReference type="ARBA" id="ARBA00022962"/>
    </source>
</evidence>
<dbReference type="FunFam" id="3.40.50.880:FF:000003">
    <property type="entry name" value="Anthranilate synthase component II"/>
    <property type="match status" value="1"/>
</dbReference>
<dbReference type="Gene3D" id="3.40.50.880">
    <property type="match status" value="1"/>
</dbReference>
<dbReference type="InterPro" id="IPR017926">
    <property type="entry name" value="GATASE"/>
</dbReference>
<comment type="pathway">
    <text evidence="1">Amino-acid biosynthesis; L-tryptophan biosynthesis; L-tryptophan from chorismate: step 1/5.</text>
</comment>
<dbReference type="InterPro" id="IPR006221">
    <property type="entry name" value="TrpG/PapA_dom"/>
</dbReference>
<evidence type="ECO:0000313" key="9">
    <source>
        <dbReference type="EMBL" id="QCI06179.1"/>
    </source>
</evidence>
<keyword evidence="9" id="KW-0934">Plastid</keyword>
<evidence type="ECO:0000256" key="3">
    <source>
        <dbReference type="ARBA" id="ARBA00012266"/>
    </source>
</evidence>
<name>A0A4D6WRA0_9FLOR</name>
<sequence length="188" mass="21252">MILIIDNYDSFTQNLAQSVGGLGFDVQVSRNDEISIQKIVYLNPTHIILSPGPGHPFNTGISLKLIETYADKIPILGVCLGHQSIGYLYGGLIRPLDKPIHGKTSKIFHKNTDLFKNLPNPFIAARYHSLIIDYFELPQLLEVTAWTQEGIIMGCCHKKYHLLRGIQFHPESIWTNEGQLIIKNFLLQ</sequence>
<evidence type="ECO:0000256" key="5">
    <source>
        <dbReference type="ARBA" id="ARBA00022822"/>
    </source>
</evidence>
<dbReference type="PROSITE" id="PS51273">
    <property type="entry name" value="GATASE_TYPE_1"/>
    <property type="match status" value="1"/>
</dbReference>
<dbReference type="AlphaFoldDB" id="A0A4D6WRA0"/>
<keyword evidence="5" id="KW-0057">Aromatic amino acid biosynthesis</keyword>
<reference evidence="9" key="1">
    <citation type="journal article" date="2019" name="Mol. Phylogenet. Evol.">
        <title>Morphological evolution and classification of the red algal order Ceramiales inferred using plastid phylogenomics.</title>
        <authorList>
            <person name="Diaz-Tapia P."/>
            <person name="Pasella M.M."/>
            <person name="Verbruggen H."/>
            <person name="Maggs C.A."/>
        </authorList>
    </citation>
    <scope>NUCLEOTIDE SEQUENCE</scope>
    <source>
        <strain evidence="9">VRM320</strain>
    </source>
</reference>
<feature type="domain" description="Glutamine amidotransferase" evidence="8">
    <location>
        <begin position="3"/>
        <end position="187"/>
    </location>
</feature>
<dbReference type="EC" id="4.1.3.27" evidence="3"/>
<dbReference type="CDD" id="cd01743">
    <property type="entry name" value="GATase1_Anthranilate_Synthase"/>
    <property type="match status" value="1"/>
</dbReference>